<dbReference type="SUPFAM" id="SSF68906">
    <property type="entry name" value="SAP domain"/>
    <property type="match status" value="1"/>
</dbReference>
<feature type="region of interest" description="Disordered" evidence="1">
    <location>
        <begin position="379"/>
        <end position="403"/>
    </location>
</feature>
<dbReference type="OrthoDB" id="6150723at2759"/>
<keyword evidence="4" id="KW-1185">Reference proteome</keyword>
<evidence type="ECO:0000259" key="2">
    <source>
        <dbReference type="PROSITE" id="PS50800"/>
    </source>
</evidence>
<accession>A0A9X6NJC9</accession>
<gene>
    <name evidence="3" type="ORF">BV898_19319</name>
</gene>
<feature type="domain" description="SAP" evidence="2">
    <location>
        <begin position="13"/>
        <end position="47"/>
    </location>
</feature>
<protein>
    <recommendedName>
        <fullName evidence="2">SAP domain-containing protein</fullName>
    </recommendedName>
</protein>
<evidence type="ECO:0000313" key="4">
    <source>
        <dbReference type="Proteomes" id="UP000192578"/>
    </source>
</evidence>
<dbReference type="Proteomes" id="UP000192578">
    <property type="component" value="Unassembled WGS sequence"/>
</dbReference>
<evidence type="ECO:0000256" key="1">
    <source>
        <dbReference type="SAM" id="MobiDB-lite"/>
    </source>
</evidence>
<dbReference type="SMART" id="SM00513">
    <property type="entry name" value="SAP"/>
    <property type="match status" value="1"/>
</dbReference>
<comment type="caution">
    <text evidence="3">The sequence shown here is derived from an EMBL/GenBank/DDBJ whole genome shotgun (WGS) entry which is preliminary data.</text>
</comment>
<organism evidence="3 4">
    <name type="scientific">Hypsibius exemplaris</name>
    <name type="common">Freshwater tardigrade</name>
    <dbReference type="NCBI Taxonomy" id="2072580"/>
    <lineage>
        <taxon>Eukaryota</taxon>
        <taxon>Metazoa</taxon>
        <taxon>Ecdysozoa</taxon>
        <taxon>Tardigrada</taxon>
        <taxon>Eutardigrada</taxon>
        <taxon>Parachela</taxon>
        <taxon>Hypsibioidea</taxon>
        <taxon>Hypsibiidae</taxon>
        <taxon>Hypsibius</taxon>
    </lineage>
</organism>
<dbReference type="InterPro" id="IPR036361">
    <property type="entry name" value="SAP_dom_sf"/>
</dbReference>
<dbReference type="PROSITE" id="PS50800">
    <property type="entry name" value="SAP"/>
    <property type="match status" value="1"/>
</dbReference>
<name>A0A9X6NJC9_HYPEX</name>
<proteinExistence type="predicted"/>
<sequence>MAVIAEHSTFDDLNHLTTPVLRAECEALGLETTGRKHTLINNLLNYYGNLDKNSLSSQSHSSSATLYKLPTPLSQQPKRVLHHESLEALLTEQTNLTKKLRAALVATPITGIAPLSVASSPLENIPEPAPSILEVYHGHQPHTIDVSPPQIDRALPTHNLPPVSEKLRKKLMDQSAFIDLADLLPANRELDQSVFTRKSGESDLRRETISTYLQWSRAYYVFASHRSAYFPALRQPLWDYMDIISVMAERVPSFQQCVVYDTKFRMFASSSPTNYGIWSTRHQSSFEESVPRVSVHNRLGAARYQTGEPFCFKCGDPSHIASSPSCPLRFIPTGQQPFRGRAADGSEICNNFNNGYRRFANCRNKHVCLDCDTPAHGRFNHPKSRPSTTIIDGRNTNGSKNSS</sequence>
<evidence type="ECO:0000313" key="3">
    <source>
        <dbReference type="EMBL" id="OWA54932.1"/>
    </source>
</evidence>
<dbReference type="EMBL" id="MTYJ01000487">
    <property type="protein sequence ID" value="OWA54932.1"/>
    <property type="molecule type" value="Genomic_DNA"/>
</dbReference>
<dbReference type="PANTHER" id="PTHR35558">
    <property type="entry name" value="SGNH_HYDRO DOMAIN-CONTAINING PROTEIN"/>
    <property type="match status" value="1"/>
</dbReference>
<dbReference type="Pfam" id="PF02037">
    <property type="entry name" value="SAP"/>
    <property type="match status" value="1"/>
</dbReference>
<feature type="compositionally biased region" description="Polar residues" evidence="1">
    <location>
        <begin position="385"/>
        <end position="403"/>
    </location>
</feature>
<dbReference type="InterPro" id="IPR003034">
    <property type="entry name" value="SAP_dom"/>
</dbReference>
<reference evidence="4" key="1">
    <citation type="submission" date="2017-01" db="EMBL/GenBank/DDBJ databases">
        <title>Comparative genomics of anhydrobiosis in the tardigrade Hypsibius dujardini.</title>
        <authorList>
            <person name="Yoshida Y."/>
            <person name="Koutsovoulos G."/>
            <person name="Laetsch D."/>
            <person name="Stevens L."/>
            <person name="Kumar S."/>
            <person name="Horikawa D."/>
            <person name="Ishino K."/>
            <person name="Komine S."/>
            <person name="Tomita M."/>
            <person name="Blaxter M."/>
            <person name="Arakawa K."/>
        </authorList>
    </citation>
    <scope>NUCLEOTIDE SEQUENCE [LARGE SCALE GENOMIC DNA]</scope>
    <source>
        <strain evidence="4">Z151</strain>
    </source>
</reference>
<dbReference type="PANTHER" id="PTHR35558:SF1">
    <property type="entry name" value="ENDONUCLEASE_EXONUCLEASE_PHOSPHATASE DOMAIN-CONTAINING PROTEIN"/>
    <property type="match status" value="1"/>
</dbReference>
<dbReference type="AlphaFoldDB" id="A0A9X6NJC9"/>
<dbReference type="Gene3D" id="1.10.720.30">
    <property type="entry name" value="SAP domain"/>
    <property type="match status" value="1"/>
</dbReference>